<feature type="domain" description="Siphovirus-type tail component C-terminal" evidence="2">
    <location>
        <begin position="537"/>
        <end position="634"/>
    </location>
</feature>
<evidence type="ECO:0000259" key="2">
    <source>
        <dbReference type="Pfam" id="PF22768"/>
    </source>
</evidence>
<dbReference type="InterPro" id="IPR008841">
    <property type="entry name" value="Siphovirus-type_tail_N"/>
</dbReference>
<accession>A0A366JNA4</accession>
<gene>
    <name evidence="3" type="ORF">DFO70_11148</name>
</gene>
<keyword evidence="4" id="KW-1185">Reference proteome</keyword>
<dbReference type="OrthoDB" id="2944087at2"/>
<dbReference type="Gene3D" id="2.40.30.200">
    <property type="match status" value="1"/>
</dbReference>
<protein>
    <submittedName>
        <fullName evidence="3">Putative phage tail component-like protein</fullName>
    </submittedName>
</protein>
<dbReference type="Gene3D" id="2.60.120.860">
    <property type="match status" value="1"/>
</dbReference>
<dbReference type="Pfam" id="PF05709">
    <property type="entry name" value="Sipho_tail"/>
    <property type="match status" value="1"/>
</dbReference>
<dbReference type="RefSeq" id="WP_113884361.1">
    <property type="nucleotide sequence ID" value="NZ_QNSF01000011.1"/>
</dbReference>
<dbReference type="InterPro" id="IPR054738">
    <property type="entry name" value="Siphovirus-type_tail_C"/>
</dbReference>
<dbReference type="NCBIfam" id="TIGR01633">
    <property type="entry name" value="phi3626_gp14_N"/>
    <property type="match status" value="1"/>
</dbReference>
<evidence type="ECO:0000313" key="3">
    <source>
        <dbReference type="EMBL" id="RBP89401.1"/>
    </source>
</evidence>
<name>A0A366JNA4_CYTFI</name>
<dbReference type="Pfam" id="PF22768">
    <property type="entry name" value="SPP1_Dit"/>
    <property type="match status" value="1"/>
</dbReference>
<dbReference type="InterPro" id="IPR006520">
    <property type="entry name" value="Dit_BPSPP_N"/>
</dbReference>
<feature type="domain" description="Siphovirus-type tail component RIFT-related" evidence="1">
    <location>
        <begin position="26"/>
        <end position="118"/>
    </location>
</feature>
<comment type="caution">
    <text evidence="3">The sequence shown here is derived from an EMBL/GenBank/DDBJ whole genome shotgun (WGS) entry which is preliminary data.</text>
</comment>
<evidence type="ECO:0000259" key="1">
    <source>
        <dbReference type="Pfam" id="PF05709"/>
    </source>
</evidence>
<evidence type="ECO:0000313" key="4">
    <source>
        <dbReference type="Proteomes" id="UP000252731"/>
    </source>
</evidence>
<proteinExistence type="predicted"/>
<organism evidence="3 4">
    <name type="scientific">Cytobacillus firmus</name>
    <name type="common">Bacillus firmus</name>
    <dbReference type="NCBI Taxonomy" id="1399"/>
    <lineage>
        <taxon>Bacteria</taxon>
        <taxon>Bacillati</taxon>
        <taxon>Bacillota</taxon>
        <taxon>Bacilli</taxon>
        <taxon>Bacillales</taxon>
        <taxon>Bacillaceae</taxon>
        <taxon>Cytobacillus</taxon>
    </lineage>
</organism>
<dbReference type="Proteomes" id="UP000252731">
    <property type="component" value="Unassembled WGS sequence"/>
</dbReference>
<dbReference type="EMBL" id="QNSF01000011">
    <property type="protein sequence ID" value="RBP89401.1"/>
    <property type="molecule type" value="Genomic_DNA"/>
</dbReference>
<reference evidence="3 4" key="1">
    <citation type="submission" date="2018-06" db="EMBL/GenBank/DDBJ databases">
        <title>Freshwater and sediment microbial communities from various areas in North America, analyzing microbe dynamics in response to fracking.</title>
        <authorList>
            <person name="Lamendella R."/>
        </authorList>
    </citation>
    <scope>NUCLEOTIDE SEQUENCE [LARGE SCALE GENOMIC DNA]</scope>
    <source>
        <strain evidence="3 4">14_TX</strain>
    </source>
</reference>
<dbReference type="AlphaFoldDB" id="A0A366JNA4"/>
<sequence>MSFTMTYNGIKLPIEVLKVRGRGLASVEDSVVSVAGRDGDYYVRRRLIDKPLEIDYVFNTDNLEEIRTKFDELNSIIMGGEVVPVTFSDEPGKTYYAYLDTSKQEDEYFFITNGTIPLIRQPYKYDDYETDVLTPNTESGTDDFKGKIAGSTKENPHISKTAGLSFVGIPTPSEASFEITDSNYSRIMYLDGSTLPATRTNYGSQGNLVFSFNLIALIKRKFGFTVPGANLAAQVQWLKTNISQITANWWGKGTNKQADPIGIANFVGKVSGSTVENPHFSGWRGALTTLGNPNTDFSTESGTSAYETISVLDGVFTPDSAVSSGQIAQRVFSFNLIEYVQRKYVVTVPGATTADKAQWLKSNLNPLTVNWHGYGSGPAGNKATLKVWAITSWAGTTSHTNGTVTKLTRTDSVNNIDSDGFIHFLAHAEASDGTTASTINTDYVELEVELKAGENRSTISAWRSDANAWNTTVFSQTTDTISKLTHTSQNVSLYVNSDGFFYLIAYAEPSNGISPSTIETDYVDLEVEIDLNSIEIDGNGPSLPIFNVEFTANASEFQIMHGGTFGFVRLIYDFTPGDKVEIDMSKRKITLNGIVNMNILTFDSTWFKLTPGKNYIHVLPDGVATVNYSYRPRWY</sequence>